<evidence type="ECO:0000313" key="2">
    <source>
        <dbReference type="EMBL" id="KAK1324025.1"/>
    </source>
</evidence>
<gene>
    <name evidence="2" type="ORF">QJS10_CPA02g00879</name>
</gene>
<organism evidence="2 3">
    <name type="scientific">Acorus calamus</name>
    <name type="common">Sweet flag</name>
    <dbReference type="NCBI Taxonomy" id="4465"/>
    <lineage>
        <taxon>Eukaryota</taxon>
        <taxon>Viridiplantae</taxon>
        <taxon>Streptophyta</taxon>
        <taxon>Embryophyta</taxon>
        <taxon>Tracheophyta</taxon>
        <taxon>Spermatophyta</taxon>
        <taxon>Magnoliopsida</taxon>
        <taxon>Liliopsida</taxon>
        <taxon>Acoraceae</taxon>
        <taxon>Acorus</taxon>
    </lineage>
</organism>
<keyword evidence="3" id="KW-1185">Reference proteome</keyword>
<evidence type="ECO:0000256" key="1">
    <source>
        <dbReference type="SAM" id="MobiDB-lite"/>
    </source>
</evidence>
<dbReference type="AlphaFoldDB" id="A0AAV9FDM3"/>
<comment type="caution">
    <text evidence="2">The sequence shown here is derived from an EMBL/GenBank/DDBJ whole genome shotgun (WGS) entry which is preliminary data.</text>
</comment>
<dbReference type="Proteomes" id="UP001180020">
    <property type="component" value="Unassembled WGS sequence"/>
</dbReference>
<evidence type="ECO:0000313" key="3">
    <source>
        <dbReference type="Proteomes" id="UP001180020"/>
    </source>
</evidence>
<name>A0AAV9FDM3_ACOCL</name>
<feature type="region of interest" description="Disordered" evidence="1">
    <location>
        <begin position="40"/>
        <end position="68"/>
    </location>
</feature>
<protein>
    <submittedName>
        <fullName evidence="2">Uncharacterized protein</fullName>
    </submittedName>
</protein>
<feature type="compositionally biased region" description="Polar residues" evidence="1">
    <location>
        <begin position="57"/>
        <end position="68"/>
    </location>
</feature>
<reference evidence="2" key="1">
    <citation type="journal article" date="2023" name="Nat. Commun.">
        <title>Diploid and tetraploid genomes of Acorus and the evolution of monocots.</title>
        <authorList>
            <person name="Ma L."/>
            <person name="Liu K.W."/>
            <person name="Li Z."/>
            <person name="Hsiao Y.Y."/>
            <person name="Qi Y."/>
            <person name="Fu T."/>
            <person name="Tang G.D."/>
            <person name="Zhang D."/>
            <person name="Sun W.H."/>
            <person name="Liu D.K."/>
            <person name="Li Y."/>
            <person name="Chen G.Z."/>
            <person name="Liu X.D."/>
            <person name="Liao X.Y."/>
            <person name="Jiang Y.T."/>
            <person name="Yu X."/>
            <person name="Hao Y."/>
            <person name="Huang J."/>
            <person name="Zhao X.W."/>
            <person name="Ke S."/>
            <person name="Chen Y.Y."/>
            <person name="Wu W.L."/>
            <person name="Hsu J.L."/>
            <person name="Lin Y.F."/>
            <person name="Huang M.D."/>
            <person name="Li C.Y."/>
            <person name="Huang L."/>
            <person name="Wang Z.W."/>
            <person name="Zhao X."/>
            <person name="Zhong W.Y."/>
            <person name="Peng D.H."/>
            <person name="Ahmad S."/>
            <person name="Lan S."/>
            <person name="Zhang J.S."/>
            <person name="Tsai W.C."/>
            <person name="Van de Peer Y."/>
            <person name="Liu Z.J."/>
        </authorList>
    </citation>
    <scope>NUCLEOTIDE SEQUENCE</scope>
    <source>
        <strain evidence="2">CP</strain>
    </source>
</reference>
<reference evidence="2" key="2">
    <citation type="submission" date="2023-06" db="EMBL/GenBank/DDBJ databases">
        <authorList>
            <person name="Ma L."/>
            <person name="Liu K.-W."/>
            <person name="Li Z."/>
            <person name="Hsiao Y.-Y."/>
            <person name="Qi Y."/>
            <person name="Fu T."/>
            <person name="Tang G."/>
            <person name="Zhang D."/>
            <person name="Sun W.-H."/>
            <person name="Liu D.-K."/>
            <person name="Li Y."/>
            <person name="Chen G.-Z."/>
            <person name="Liu X.-D."/>
            <person name="Liao X.-Y."/>
            <person name="Jiang Y.-T."/>
            <person name="Yu X."/>
            <person name="Hao Y."/>
            <person name="Huang J."/>
            <person name="Zhao X.-W."/>
            <person name="Ke S."/>
            <person name="Chen Y.-Y."/>
            <person name="Wu W.-L."/>
            <person name="Hsu J.-L."/>
            <person name="Lin Y.-F."/>
            <person name="Huang M.-D."/>
            <person name="Li C.-Y."/>
            <person name="Huang L."/>
            <person name="Wang Z.-W."/>
            <person name="Zhao X."/>
            <person name="Zhong W.-Y."/>
            <person name="Peng D.-H."/>
            <person name="Ahmad S."/>
            <person name="Lan S."/>
            <person name="Zhang J.-S."/>
            <person name="Tsai W.-C."/>
            <person name="Van De Peer Y."/>
            <person name="Liu Z.-J."/>
        </authorList>
    </citation>
    <scope>NUCLEOTIDE SEQUENCE</scope>
    <source>
        <strain evidence="2">CP</strain>
        <tissue evidence="2">Leaves</tissue>
    </source>
</reference>
<dbReference type="EMBL" id="JAUJYO010000002">
    <property type="protein sequence ID" value="KAK1324025.1"/>
    <property type="molecule type" value="Genomic_DNA"/>
</dbReference>
<sequence>MKDKEIELLLQNKQLGDIEHLPQRSEEGWKGSSLSYHRWQREESRGGDIGRSPEMSRPTTSNEKMTYNEDSQWGLNLGIQVLVGRLRKD</sequence>
<proteinExistence type="predicted"/>
<accession>A0AAV9FDM3</accession>